<proteinExistence type="predicted"/>
<organism evidence="1 2">
    <name type="scientific">Arthrobacter phage CallinAllBarbz</name>
    <dbReference type="NCBI Taxonomy" id="3077790"/>
    <lineage>
        <taxon>Viruses</taxon>
        <taxon>Duplodnaviria</taxon>
        <taxon>Heunggongvirae</taxon>
        <taxon>Uroviricota</taxon>
        <taxon>Caudoviricetes</taxon>
        <taxon>Casidaviridae</taxon>
        <taxon>Baileybluvirus</taxon>
        <taxon>Baileybluvirus callinallbarbz</taxon>
    </lineage>
</organism>
<accession>A0AA96HD93</accession>
<name>A0AA96HD93_9CAUD</name>
<keyword evidence="2" id="KW-1185">Reference proteome</keyword>
<evidence type="ECO:0000313" key="2">
    <source>
        <dbReference type="Proteomes" id="UP001303520"/>
    </source>
</evidence>
<sequence length="293" mass="31849">MITTAATLRTIARTTDEALLPALRRIAQREAELVGLRKVLDRAIARGHEATIARREAEIAEDEAELEALREEIAPLLAIAEAGNWTRFVYVPGGHVHRRYCSTLYPTTVRQYLPEFSGADDAEIVEAAGSSACTVCFSDAPVVARPSTIAAVAKDRETREAEAAAKAEKAAQARSAAILDEGGRVAFKTRRGAENALGQEIKTLIYYASYVAEFEAQDGSGRLVPNEESREDYLANREERLLVPARASVNALIDLLKANGIPAEEVDELAAKKWAKAAKDAGKWAEVLDAARY</sequence>
<dbReference type="Proteomes" id="UP001303520">
    <property type="component" value="Segment"/>
</dbReference>
<gene>
    <name evidence="1" type="primary">47</name>
    <name evidence="1" type="ORF">SEA_CALLINALLBARBZ_47</name>
</gene>
<reference evidence="2" key="1">
    <citation type="submission" date="2024-05" db="EMBL/GenBank/DDBJ databases">
        <authorList>
            <person name="Garin V.P."/>
            <person name="Arshad I."/>
            <person name="Mak A."/>
            <person name="Orr M.A."/>
            <person name="Cho C."/>
            <person name="Kyla G.P."/>
            <person name="Liu J."/>
            <person name="Peri J.N."/>
            <person name="Esherick S.A."/>
            <person name="Shera S."/>
            <person name="Suani E."/>
            <person name="Faulkner C."/>
            <person name="Bonthala P."/>
            <person name="Wong M.A."/>
            <person name="Yao J."/>
            <person name="Santaolaya C."/>
            <person name="Santos E.A."/>
            <person name="Qin K."/>
            <person name="Yang E."/>
            <person name="Shao S.B."/>
            <person name="Moore J.P."/>
            <person name="Mathkour Y.H."/>
            <person name="Gallagher H.R."/>
            <person name="White L.T."/>
            <person name="Givan S.V."/>
            <person name="Chan R.W."/>
            <person name="Infante A."/>
            <person name="Anand S."/>
            <person name="Almeida T.I."/>
            <person name="De G.A."/>
            <person name="Trinh U.L."/>
            <person name="Bhatt K."/>
            <person name="Sanoyca A.J."/>
            <person name="Chong T."/>
            <person name="Liu R."/>
            <person name="Liang E."/>
            <person name="Castellanos S."/>
            <person name="Chang A.P."/>
            <person name="Stephenson J.C."/>
            <person name="Zorawik M."/>
            <person name="Garza D.R."/>
            <person name="Reddi K."/>
            <person name="Bouklas T."/>
            <person name="Freise A.C."/>
            <person name="Klyczek K."/>
            <person name="Ko C."/>
            <person name="Russell D.A."/>
            <person name="Jacobs-Sera D."/>
            <person name="Hatfull G.F."/>
        </authorList>
    </citation>
    <scope>NUCLEOTIDE SEQUENCE [LARGE SCALE GENOMIC DNA]</scope>
</reference>
<protein>
    <submittedName>
        <fullName evidence="1">Uncharacterized protein</fullName>
    </submittedName>
</protein>
<evidence type="ECO:0000313" key="1">
    <source>
        <dbReference type="EMBL" id="WNN93697.1"/>
    </source>
</evidence>
<dbReference type="EMBL" id="OR553891">
    <property type="protein sequence ID" value="WNN93697.1"/>
    <property type="molecule type" value="Genomic_DNA"/>
</dbReference>